<dbReference type="InterPro" id="IPR050991">
    <property type="entry name" value="ECM_Regulatory_Proteins"/>
</dbReference>
<dbReference type="PROSITE" id="PS50853">
    <property type="entry name" value="FN3"/>
    <property type="match status" value="3"/>
</dbReference>
<dbReference type="InterPro" id="IPR013783">
    <property type="entry name" value="Ig-like_fold"/>
</dbReference>
<dbReference type="PANTHER" id="PTHR46708">
    <property type="entry name" value="TENASCIN"/>
    <property type="match status" value="1"/>
</dbReference>
<evidence type="ECO:0000313" key="4">
    <source>
        <dbReference type="Proteomes" id="UP000281553"/>
    </source>
</evidence>
<organism evidence="3 4">
    <name type="scientific">Dibothriocephalus latus</name>
    <name type="common">Fish tapeworm</name>
    <name type="synonym">Diphyllobothrium latum</name>
    <dbReference type="NCBI Taxonomy" id="60516"/>
    <lineage>
        <taxon>Eukaryota</taxon>
        <taxon>Metazoa</taxon>
        <taxon>Spiralia</taxon>
        <taxon>Lophotrochozoa</taxon>
        <taxon>Platyhelminthes</taxon>
        <taxon>Cestoda</taxon>
        <taxon>Eucestoda</taxon>
        <taxon>Diphyllobothriidea</taxon>
        <taxon>Diphyllobothriidae</taxon>
        <taxon>Dibothriocephalus</taxon>
    </lineage>
</organism>
<dbReference type="Gene3D" id="2.60.40.10">
    <property type="entry name" value="Immunoglobulins"/>
    <property type="match status" value="3"/>
</dbReference>
<sequence length="314" mass="35152">MDLMLPDYEFFGEWVIEVYPDCDDDFYSELPVPRDFTASVLNCKTIHLAWKTPNISEPWAQQYLLTVFNQTFTKSYKLQTTEETITSLQPSSIYNFTLQALEKSGKPFPAKAIITAQIPACDVPVPRDLKASIVNTSTIRVTWLPPKDTSQCRNQYEVIVRNATYQDKVTVTKPEFILPNINPISVYNFTVHATDTNGTPLPASASITVKMTVSDMPVPRNLTASVVDSKNIRVTWLPPVDTSKCGDQYLVIVCNATYRAQVTVTKTEYLLTNPNPSSVYTITVHTTDKKDMPFSASASISVQIRATSVMSPNR</sequence>
<dbReference type="Pfam" id="PF00041">
    <property type="entry name" value="fn3"/>
    <property type="match status" value="3"/>
</dbReference>
<accession>A0A3P6QRZ7</accession>
<dbReference type="Proteomes" id="UP000281553">
    <property type="component" value="Unassembled WGS sequence"/>
</dbReference>
<dbReference type="AlphaFoldDB" id="A0A3P6QRZ7"/>
<dbReference type="PANTHER" id="PTHR46708:SF2">
    <property type="entry name" value="FIBRONECTIN TYPE-III DOMAIN-CONTAINING PROTEIN"/>
    <property type="match status" value="1"/>
</dbReference>
<proteinExistence type="predicted"/>
<evidence type="ECO:0000259" key="2">
    <source>
        <dbReference type="PROSITE" id="PS50853"/>
    </source>
</evidence>
<feature type="domain" description="Fibronectin type-III" evidence="2">
    <location>
        <begin position="218"/>
        <end position="307"/>
    </location>
</feature>
<dbReference type="SUPFAM" id="SSF49265">
    <property type="entry name" value="Fibronectin type III"/>
    <property type="match status" value="2"/>
</dbReference>
<dbReference type="SMART" id="SM00060">
    <property type="entry name" value="FN3"/>
    <property type="match status" value="3"/>
</dbReference>
<dbReference type="EMBL" id="UYRU01002584">
    <property type="protein sequence ID" value="VDK34421.1"/>
    <property type="molecule type" value="Genomic_DNA"/>
</dbReference>
<reference evidence="3 4" key="1">
    <citation type="submission" date="2018-11" db="EMBL/GenBank/DDBJ databases">
        <authorList>
            <consortium name="Pathogen Informatics"/>
        </authorList>
    </citation>
    <scope>NUCLEOTIDE SEQUENCE [LARGE SCALE GENOMIC DNA]</scope>
</reference>
<dbReference type="InterPro" id="IPR036116">
    <property type="entry name" value="FN3_sf"/>
</dbReference>
<keyword evidence="4" id="KW-1185">Reference proteome</keyword>
<keyword evidence="1" id="KW-0677">Repeat</keyword>
<protein>
    <recommendedName>
        <fullName evidence="2">Fibronectin type-III domain-containing protein</fullName>
    </recommendedName>
</protein>
<evidence type="ECO:0000256" key="1">
    <source>
        <dbReference type="ARBA" id="ARBA00022737"/>
    </source>
</evidence>
<feature type="domain" description="Fibronectin type-III" evidence="2">
    <location>
        <begin position="32"/>
        <end position="121"/>
    </location>
</feature>
<evidence type="ECO:0000313" key="3">
    <source>
        <dbReference type="EMBL" id="VDK34421.1"/>
    </source>
</evidence>
<feature type="domain" description="Fibronectin type-III" evidence="2">
    <location>
        <begin position="125"/>
        <end position="215"/>
    </location>
</feature>
<dbReference type="CDD" id="cd00063">
    <property type="entry name" value="FN3"/>
    <property type="match status" value="3"/>
</dbReference>
<gene>
    <name evidence="3" type="ORF">DILT_LOCUS583</name>
</gene>
<dbReference type="OrthoDB" id="114660at2759"/>
<dbReference type="InterPro" id="IPR003961">
    <property type="entry name" value="FN3_dom"/>
</dbReference>
<name>A0A3P6QRZ7_DIBLA</name>